<keyword evidence="4" id="KW-0496">Mitochondrion</keyword>
<organism evidence="7">
    <name type="scientific">Medicago truncatula</name>
    <name type="common">Barrel medic</name>
    <name type="synonym">Medicago tribuloides</name>
    <dbReference type="NCBI Taxonomy" id="3880"/>
    <lineage>
        <taxon>Eukaryota</taxon>
        <taxon>Viridiplantae</taxon>
        <taxon>Streptophyta</taxon>
        <taxon>Embryophyta</taxon>
        <taxon>Tracheophyta</taxon>
        <taxon>Spermatophyta</taxon>
        <taxon>Magnoliopsida</taxon>
        <taxon>eudicotyledons</taxon>
        <taxon>Gunneridae</taxon>
        <taxon>Pentapetalae</taxon>
        <taxon>rosids</taxon>
        <taxon>fabids</taxon>
        <taxon>Fabales</taxon>
        <taxon>Fabaceae</taxon>
        <taxon>Papilionoideae</taxon>
        <taxon>50 kb inversion clade</taxon>
        <taxon>NPAAA clade</taxon>
        <taxon>Hologalegina</taxon>
        <taxon>IRL clade</taxon>
        <taxon>Trifolieae</taxon>
        <taxon>Medicago</taxon>
    </lineage>
</organism>
<accession>A0A396GGC1</accession>
<dbReference type="GO" id="GO:0006465">
    <property type="term" value="P:signal peptide processing"/>
    <property type="evidence" value="ECO:0007669"/>
    <property type="project" value="InterPro"/>
</dbReference>
<dbReference type="SUPFAM" id="SSF51306">
    <property type="entry name" value="LexA/Signal peptidase"/>
    <property type="match status" value="1"/>
</dbReference>
<dbReference type="Gene3D" id="2.10.109.10">
    <property type="entry name" value="Umud Fragment, subunit A"/>
    <property type="match status" value="1"/>
</dbReference>
<dbReference type="EC" id="3.4.21.89" evidence="7"/>
<dbReference type="Pfam" id="PF10502">
    <property type="entry name" value="Peptidase_S26"/>
    <property type="match status" value="1"/>
</dbReference>
<dbReference type="GO" id="GO:0004252">
    <property type="term" value="F:serine-type endopeptidase activity"/>
    <property type="evidence" value="ECO:0007669"/>
    <property type="project" value="InterPro"/>
</dbReference>
<dbReference type="EMBL" id="PSQE01000008">
    <property type="protein sequence ID" value="RHN40316.1"/>
    <property type="molecule type" value="Genomic_DNA"/>
</dbReference>
<dbReference type="InterPro" id="IPR036286">
    <property type="entry name" value="LexA/Signal_pep-like_sf"/>
</dbReference>
<evidence type="ECO:0000256" key="3">
    <source>
        <dbReference type="ARBA" id="ARBA00022801"/>
    </source>
</evidence>
<dbReference type="InterPro" id="IPR019533">
    <property type="entry name" value="Peptidase_S26"/>
</dbReference>
<proteinExistence type="predicted"/>
<evidence type="ECO:0000256" key="4">
    <source>
        <dbReference type="ARBA" id="ARBA00023128"/>
    </source>
</evidence>
<evidence type="ECO:0000256" key="1">
    <source>
        <dbReference type="ARBA" id="ARBA00004273"/>
    </source>
</evidence>
<comment type="caution">
    <text evidence="7">The sequence shown here is derived from an EMBL/GenBank/DDBJ whole genome shotgun (WGS) entry which is preliminary data.</text>
</comment>
<gene>
    <name evidence="7" type="ORF">MtrunA17_Chr8g0353461</name>
</gene>
<sequence length="76" mass="8559">MLPTMDSSRSFYLFETISPRFGKIARGDIVCLRSPTNPRESYVKRVIGLEGDSITYVADRGNGYKHEAVLVWSISC</sequence>
<keyword evidence="2" id="KW-0999">Mitochondrion inner membrane</keyword>
<dbReference type="Proteomes" id="UP000265566">
    <property type="component" value="Chromosome 8"/>
</dbReference>
<dbReference type="AlphaFoldDB" id="A0A396GGC1"/>
<name>A0A396GGC1_MEDTR</name>
<evidence type="ECO:0000256" key="2">
    <source>
        <dbReference type="ARBA" id="ARBA00022792"/>
    </source>
</evidence>
<keyword evidence="5" id="KW-0472">Membrane</keyword>
<comment type="subcellular location">
    <subcellularLocation>
        <location evidence="1">Mitochondrion inner membrane</location>
    </subcellularLocation>
</comment>
<dbReference type="PANTHER" id="PTHR12383">
    <property type="entry name" value="PROTEASE FAMILY S26 MITOCHONDRIAL INNER MEMBRANE PROTEASE-RELATED"/>
    <property type="match status" value="1"/>
</dbReference>
<dbReference type="Gramene" id="rna46459">
    <property type="protein sequence ID" value="RHN40316.1"/>
    <property type="gene ID" value="gene46459"/>
</dbReference>
<dbReference type="PANTHER" id="PTHR12383:SF36">
    <property type="entry name" value="MITOCHONDRIAL ATP-INDEPENDENT INNER MEMBRANE PROTEASE SUBUNIT 1B-RELATED"/>
    <property type="match status" value="1"/>
</dbReference>
<feature type="domain" description="Peptidase S26" evidence="6">
    <location>
        <begin position="9"/>
        <end position="59"/>
    </location>
</feature>
<dbReference type="GO" id="GO:0009003">
    <property type="term" value="F:signal peptidase activity"/>
    <property type="evidence" value="ECO:0007669"/>
    <property type="project" value="UniProtKB-EC"/>
</dbReference>
<reference evidence="7" key="1">
    <citation type="journal article" date="2018" name="Nat. Plants">
        <title>Whole-genome landscape of Medicago truncatula symbiotic genes.</title>
        <authorList>
            <person name="Pecrix Y."/>
            <person name="Gamas P."/>
            <person name="Carrere S."/>
        </authorList>
    </citation>
    <scope>NUCLEOTIDE SEQUENCE</scope>
    <source>
        <tissue evidence="7">Leaves</tissue>
    </source>
</reference>
<evidence type="ECO:0000259" key="6">
    <source>
        <dbReference type="Pfam" id="PF10502"/>
    </source>
</evidence>
<dbReference type="InterPro" id="IPR052064">
    <property type="entry name" value="Mito_IMP1_subunit"/>
</dbReference>
<dbReference type="CDD" id="cd06530">
    <property type="entry name" value="S26_SPase_I"/>
    <property type="match status" value="1"/>
</dbReference>
<evidence type="ECO:0000256" key="5">
    <source>
        <dbReference type="ARBA" id="ARBA00023136"/>
    </source>
</evidence>
<evidence type="ECO:0000313" key="7">
    <source>
        <dbReference type="EMBL" id="RHN40316.1"/>
    </source>
</evidence>
<keyword evidence="3 7" id="KW-0378">Hydrolase</keyword>
<protein>
    <submittedName>
        <fullName evidence="7">Putative signal peptidase I</fullName>
        <ecNumber evidence="7">3.4.21.89</ecNumber>
    </submittedName>
</protein>
<dbReference type="GO" id="GO:0005743">
    <property type="term" value="C:mitochondrial inner membrane"/>
    <property type="evidence" value="ECO:0007669"/>
    <property type="project" value="UniProtKB-SubCell"/>
</dbReference>